<evidence type="ECO:0000313" key="2">
    <source>
        <dbReference type="Proteomes" id="UP000516013"/>
    </source>
</evidence>
<evidence type="ECO:0000313" key="1">
    <source>
        <dbReference type="EMBL" id="QNP29238.1"/>
    </source>
</evidence>
<organism evidence="1 2">
    <name type="scientific">Cylindrospermopsis curvispora GIHE-G1</name>
    <dbReference type="NCBI Taxonomy" id="2666332"/>
    <lineage>
        <taxon>Bacteria</taxon>
        <taxon>Bacillati</taxon>
        <taxon>Cyanobacteriota</taxon>
        <taxon>Cyanophyceae</taxon>
        <taxon>Nostocales</taxon>
        <taxon>Aphanizomenonaceae</taxon>
        <taxon>Cylindrospermopsis</taxon>
    </lineage>
</organism>
<accession>A0A7H0EZM2</accession>
<dbReference type="AlphaFoldDB" id="A0A7H0EZM2"/>
<gene>
    <name evidence="1" type="ORF">IAR63_15580</name>
</gene>
<dbReference type="EMBL" id="CP060822">
    <property type="protein sequence ID" value="QNP29238.1"/>
    <property type="molecule type" value="Genomic_DNA"/>
</dbReference>
<dbReference type="Proteomes" id="UP000516013">
    <property type="component" value="Chromosome"/>
</dbReference>
<protein>
    <submittedName>
        <fullName evidence="1">Uncharacterized protein</fullName>
    </submittedName>
</protein>
<proteinExistence type="predicted"/>
<name>A0A7H0EZM2_9CYAN</name>
<reference evidence="1 2" key="1">
    <citation type="submission" date="2020-08" db="EMBL/GenBank/DDBJ databases">
        <title>Complete genome sequence of Raphidiopsis curvispora isolated from drinking water reservoir in South Korea.</title>
        <authorList>
            <person name="Jeong J."/>
        </authorList>
    </citation>
    <scope>NUCLEOTIDE SEQUENCE [LARGE SCALE GENOMIC DNA]</scope>
    <source>
        <strain evidence="1 2">GIHE-G1</strain>
    </source>
</reference>
<sequence length="214" mass="24730">MSFNQYKNIAQVLDDFPLNYLEENFVQEKSFSPDVYFINRFKLLLKEGVVFNSEYAICEGIIFPILTEIWQKYRDNLLIWSHQPLNYDEKLSGIPDYVVAKRSSRGKVIFESPYLILVEAKKDNFEEGWGQCLAELIAAQKLNNQLNQTLYGIVSNGKIWEFSKLEEDNFVKNIEEYSISNLERLFGVLNYIFEITYLSIGDSASAAAGNSLNK</sequence>
<dbReference type="RefSeq" id="WP_006277497.1">
    <property type="nucleotide sequence ID" value="NZ_CP060822.1"/>
</dbReference>
<dbReference type="KEGG" id="ccur:IAR63_15580"/>
<keyword evidence="2" id="KW-1185">Reference proteome</keyword>